<evidence type="ECO:0008006" key="4">
    <source>
        <dbReference type="Google" id="ProtNLM"/>
    </source>
</evidence>
<feature type="transmembrane region" description="Helical" evidence="1">
    <location>
        <begin position="12"/>
        <end position="35"/>
    </location>
</feature>
<dbReference type="Gene3D" id="3.30.540.10">
    <property type="entry name" value="Fructose-1,6-Bisphosphatase, subunit A, domain 1"/>
    <property type="match status" value="1"/>
</dbReference>
<sequence>MIGPVDGTQQFILGIPLFMVSIALVVDGVPVVAVAHNPSTGQTYGAALGGGAYRGDTRLAVSVRDGLAVPATVNGCGSLPTPAGLNTDGLIQRETGRASVPHRFPRPSMFFGCQVAEEFWEAELYSVSAAWDTAAIALLVTEAGGAVTDRLGAPQRYDRPVNGCILSNGRVHEDLVREWTRDYVPRR</sequence>
<accession>A0ABP6Z7Y0</accession>
<keyword evidence="1" id="KW-1133">Transmembrane helix</keyword>
<evidence type="ECO:0000313" key="3">
    <source>
        <dbReference type="Proteomes" id="UP001501074"/>
    </source>
</evidence>
<dbReference type="SUPFAM" id="SSF56655">
    <property type="entry name" value="Carbohydrate phosphatase"/>
    <property type="match status" value="1"/>
</dbReference>
<keyword evidence="1" id="KW-0472">Membrane</keyword>
<name>A0ABP6Z7Y0_9ACTN</name>
<organism evidence="2 3">
    <name type="scientific">Kineosporia mesophila</name>
    <dbReference type="NCBI Taxonomy" id="566012"/>
    <lineage>
        <taxon>Bacteria</taxon>
        <taxon>Bacillati</taxon>
        <taxon>Actinomycetota</taxon>
        <taxon>Actinomycetes</taxon>
        <taxon>Kineosporiales</taxon>
        <taxon>Kineosporiaceae</taxon>
        <taxon>Kineosporia</taxon>
    </lineage>
</organism>
<dbReference type="Pfam" id="PF00459">
    <property type="entry name" value="Inositol_P"/>
    <property type="match status" value="1"/>
</dbReference>
<dbReference type="InterPro" id="IPR000760">
    <property type="entry name" value="Inositol_monophosphatase-like"/>
</dbReference>
<proteinExistence type="predicted"/>
<keyword evidence="3" id="KW-1185">Reference proteome</keyword>
<dbReference type="Proteomes" id="UP001501074">
    <property type="component" value="Unassembled WGS sequence"/>
</dbReference>
<gene>
    <name evidence="2" type="ORF">GCM10022223_13930</name>
</gene>
<evidence type="ECO:0000313" key="2">
    <source>
        <dbReference type="EMBL" id="GAA3599665.1"/>
    </source>
</evidence>
<evidence type="ECO:0000256" key="1">
    <source>
        <dbReference type="SAM" id="Phobius"/>
    </source>
</evidence>
<keyword evidence="1" id="KW-0812">Transmembrane</keyword>
<dbReference type="PANTHER" id="PTHR20854">
    <property type="entry name" value="INOSITOL MONOPHOSPHATASE"/>
    <property type="match status" value="1"/>
</dbReference>
<comment type="caution">
    <text evidence="2">The sequence shown here is derived from an EMBL/GenBank/DDBJ whole genome shotgun (WGS) entry which is preliminary data.</text>
</comment>
<dbReference type="PANTHER" id="PTHR20854:SF4">
    <property type="entry name" value="INOSITOL-1-MONOPHOSPHATASE-RELATED"/>
    <property type="match status" value="1"/>
</dbReference>
<dbReference type="PRINTS" id="PR00377">
    <property type="entry name" value="IMPHPHTASES"/>
</dbReference>
<protein>
    <recommendedName>
        <fullName evidence="4">Inositol-phosphate phosphatase</fullName>
    </recommendedName>
</protein>
<reference evidence="3" key="1">
    <citation type="journal article" date="2019" name="Int. J. Syst. Evol. Microbiol.">
        <title>The Global Catalogue of Microorganisms (GCM) 10K type strain sequencing project: providing services to taxonomists for standard genome sequencing and annotation.</title>
        <authorList>
            <consortium name="The Broad Institute Genomics Platform"/>
            <consortium name="The Broad Institute Genome Sequencing Center for Infectious Disease"/>
            <person name="Wu L."/>
            <person name="Ma J."/>
        </authorList>
    </citation>
    <scope>NUCLEOTIDE SEQUENCE [LARGE SCALE GENOMIC DNA]</scope>
    <source>
        <strain evidence="3">JCM 16902</strain>
    </source>
</reference>
<dbReference type="EMBL" id="BAAAZO010000002">
    <property type="protein sequence ID" value="GAA3599665.1"/>
    <property type="molecule type" value="Genomic_DNA"/>
</dbReference>
<dbReference type="Gene3D" id="3.40.190.80">
    <property type="match status" value="1"/>
</dbReference>